<gene>
    <name evidence="2" type="ORF">FOB41_05420</name>
</gene>
<organism evidence="2 3">
    <name type="scientific">Agrobacterium pusense</name>
    <dbReference type="NCBI Taxonomy" id="648995"/>
    <lineage>
        <taxon>Bacteria</taxon>
        <taxon>Pseudomonadati</taxon>
        <taxon>Pseudomonadota</taxon>
        <taxon>Alphaproteobacteria</taxon>
        <taxon>Hyphomicrobiales</taxon>
        <taxon>Rhizobiaceae</taxon>
        <taxon>Rhizobium/Agrobacterium group</taxon>
        <taxon>Agrobacterium</taxon>
    </lineage>
</organism>
<sequence length="181" mass="20574">MKARCLDNVGTGGSLIEGKVYTVHQSTPNPEMFIVDADEHGRIDEYFKHRFEVIPEIVGKRADLIVMDDIGVQADQWDTSTRGPKMANPTGKAIFKYQMPVLEQFEMKLPQGALIIRMEDQGGMFWLWAVVDTRAPDETRKFRAFKTGAPIPDSFDGKYIGFCKIHVQQELGLYIFEDVAR</sequence>
<name>A0A6H0ZIF9_9HYPH</name>
<dbReference type="Proteomes" id="UP000500870">
    <property type="component" value="Chromosome 1"/>
</dbReference>
<proteinExistence type="predicted"/>
<accession>A0A6H0ZIF9</accession>
<evidence type="ECO:0000313" key="2">
    <source>
        <dbReference type="EMBL" id="QIX20615.1"/>
    </source>
</evidence>
<dbReference type="Pfam" id="PF24043">
    <property type="entry name" value="DUF7352"/>
    <property type="match status" value="1"/>
</dbReference>
<dbReference type="InterPro" id="IPR055776">
    <property type="entry name" value="DUF7352"/>
</dbReference>
<evidence type="ECO:0000313" key="3">
    <source>
        <dbReference type="Proteomes" id="UP000500870"/>
    </source>
</evidence>
<reference evidence="2 3" key="1">
    <citation type="submission" date="2020-04" db="EMBL/GenBank/DDBJ databases">
        <title>FDA dAtabase for Regulatory Grade micrObial Sequences (FDA-ARGOS): Supporting development and validation of Infectious Disease Dx tests.</title>
        <authorList>
            <person name="Sciortino C."/>
            <person name="Tallon L."/>
            <person name="Sadzewicz L."/>
            <person name="Vavikolanu K."/>
            <person name="Mehta A."/>
            <person name="Aluvathingal J."/>
            <person name="Nadendla S."/>
            <person name="Nandy P."/>
            <person name="Geyer C."/>
            <person name="Yan Y."/>
            <person name="Sichtig H."/>
        </authorList>
    </citation>
    <scope>NUCLEOTIDE SEQUENCE [LARGE SCALE GENOMIC DNA]</scope>
    <source>
        <strain evidence="2 3">FDAARGOS_633</strain>
    </source>
</reference>
<dbReference type="EMBL" id="CP050898">
    <property type="protein sequence ID" value="QIX20615.1"/>
    <property type="molecule type" value="Genomic_DNA"/>
</dbReference>
<dbReference type="RefSeq" id="WP_136882682.1">
    <property type="nucleotide sequence ID" value="NZ_CP050898.1"/>
</dbReference>
<protein>
    <recommendedName>
        <fullName evidence="1">DUF7352 domain-containing protein</fullName>
    </recommendedName>
</protein>
<feature type="domain" description="DUF7352" evidence="1">
    <location>
        <begin position="92"/>
        <end position="178"/>
    </location>
</feature>
<dbReference type="AlphaFoldDB" id="A0A6H0ZIF9"/>
<evidence type="ECO:0000259" key="1">
    <source>
        <dbReference type="Pfam" id="PF24043"/>
    </source>
</evidence>